<gene>
    <name evidence="12" type="ORF">L202_08414</name>
</gene>
<feature type="domain" description="Plastocyanin-like" evidence="10">
    <location>
        <begin position="491"/>
        <end position="585"/>
    </location>
</feature>
<dbReference type="Pfam" id="PF07731">
    <property type="entry name" value="Cu-oxidase_2"/>
    <property type="match status" value="1"/>
</dbReference>
<dbReference type="Pfam" id="PF00394">
    <property type="entry name" value="Cu-oxidase"/>
    <property type="match status" value="1"/>
</dbReference>
<evidence type="ECO:0000259" key="11">
    <source>
        <dbReference type="Pfam" id="PF07732"/>
    </source>
</evidence>
<dbReference type="GeneID" id="30159723"/>
<comment type="caution">
    <text evidence="12">The sequence shown here is derived from an EMBL/GenBank/DDBJ whole genome shotgun (WGS) entry which is preliminary data.</text>
</comment>
<keyword evidence="6" id="KW-0325">Glycoprotein</keyword>
<dbReference type="InterPro" id="IPR045087">
    <property type="entry name" value="Cu-oxidase_fam"/>
</dbReference>
<keyword evidence="3" id="KW-0560">Oxidoreductase</keyword>
<sequence>MMRVSFAKSFFTVLLGISSLSLVSGASHRLSHRRHHHNALSSSSSLSTRTTNSSSSLPIATLNPSSSLILSPDFEITSTPTTREYNWTIHRALASPDGFEREVTVVNNQFPGPLIEANTGDTIVVHVNNLLDSPQTIHWHGIFQNSTPYMDGVPGISQCPIPANGSFTYQYTITNQAGTYWWHSHWAVTMADGLFGPLIVHSPDETLKRGVDYDHDQIVVVNDWMHDQSDNIVAGLTSEAGYRGTDKPPQGDATLINGIGQASCIASNTTCSPPAPPTPATITLPSNATSRLRLISGASHAMLRVSIDDHPLEVVETDGTEVWGPVVHEVAMSNGERFSVLVNGTEGEGEFWMRVGTAAYCLPYGVEQVGKAIVRFGSTDSYTSTSEPTSQAWDDLKAWNATCSGLDEDYPLVPRVSQSASADAFTTQVFDSVAGVFTYVNGLSLNGFGFNNVSYQNQIYNPLLSLSYAGKSYNTSLVPSVSFDALGSGNLIINNLDTLIDHPYHMHGNSFQIIGRGTGRMDEAGLASANLTLENPLRKDTFWMQRNTWVVLRLVTDNPGVWPMHCHIDWHMAEGKLAVVVVQPDALKSMDGPDSWSSVSTGAVTTLLDGEANRSTSFVMAQIPPTSVRLELVLL</sequence>
<dbReference type="AlphaFoldDB" id="A0A1E3HB58"/>
<feature type="chain" id="PRO_5009129097" description="Laccase" evidence="8">
    <location>
        <begin position="26"/>
        <end position="635"/>
    </location>
</feature>
<evidence type="ECO:0000259" key="9">
    <source>
        <dbReference type="Pfam" id="PF00394"/>
    </source>
</evidence>
<dbReference type="InterPro" id="IPR001117">
    <property type="entry name" value="Cu-oxidase_2nd"/>
</dbReference>
<protein>
    <recommendedName>
        <fullName evidence="14">Laccase</fullName>
    </recommendedName>
</protein>
<dbReference type="OrthoDB" id="2121828at2759"/>
<dbReference type="CDD" id="cd13904">
    <property type="entry name" value="CuRO_3_Diphenol_Ox"/>
    <property type="match status" value="1"/>
</dbReference>
<keyword evidence="2" id="KW-0479">Metal-binding</keyword>
<dbReference type="RefSeq" id="XP_018988957.1">
    <property type="nucleotide sequence ID" value="XM_019143293.1"/>
</dbReference>
<dbReference type="GO" id="GO:0005507">
    <property type="term" value="F:copper ion binding"/>
    <property type="evidence" value="ECO:0007669"/>
    <property type="project" value="InterPro"/>
</dbReference>
<reference evidence="12 13" key="1">
    <citation type="submission" date="2016-06" db="EMBL/GenBank/DDBJ databases">
        <title>Evolution of pathogenesis and genome organization in the Tremellales.</title>
        <authorList>
            <person name="Cuomo C."/>
            <person name="Litvintseva A."/>
            <person name="Heitman J."/>
            <person name="Chen Y."/>
            <person name="Sun S."/>
            <person name="Springer D."/>
            <person name="Dromer F."/>
            <person name="Young S."/>
            <person name="Zeng Q."/>
            <person name="Chapman S."/>
            <person name="Gujja S."/>
            <person name="Saif S."/>
            <person name="Birren B."/>
        </authorList>
    </citation>
    <scope>NUCLEOTIDE SEQUENCE [LARGE SCALE GENOMIC DNA]</scope>
    <source>
        <strain evidence="12 13">CBS 6039</strain>
    </source>
</reference>
<accession>A0A1E3HB58</accession>
<keyword evidence="8" id="KW-0732">Signal</keyword>
<evidence type="ECO:0000256" key="1">
    <source>
        <dbReference type="ARBA" id="ARBA00010609"/>
    </source>
</evidence>
<feature type="domain" description="Plastocyanin-like" evidence="11">
    <location>
        <begin position="93"/>
        <end position="204"/>
    </location>
</feature>
<dbReference type="InterPro" id="IPR033138">
    <property type="entry name" value="Cu_oxidase_CS"/>
</dbReference>
<dbReference type="SUPFAM" id="SSF49503">
    <property type="entry name" value="Cupredoxins"/>
    <property type="match status" value="3"/>
</dbReference>
<dbReference type="EMBL" id="AWGJ01000014">
    <property type="protein sequence ID" value="ODN73016.1"/>
    <property type="molecule type" value="Genomic_DNA"/>
</dbReference>
<dbReference type="STRING" id="1295533.A0A1E3HB58"/>
<evidence type="ECO:0000256" key="3">
    <source>
        <dbReference type="ARBA" id="ARBA00023002"/>
    </source>
</evidence>
<keyword evidence="13" id="KW-1185">Reference proteome</keyword>
<organism evidence="12 13">
    <name type="scientific">Cryptococcus amylolentus CBS 6039</name>
    <dbReference type="NCBI Taxonomy" id="1295533"/>
    <lineage>
        <taxon>Eukaryota</taxon>
        <taxon>Fungi</taxon>
        <taxon>Dikarya</taxon>
        <taxon>Basidiomycota</taxon>
        <taxon>Agaricomycotina</taxon>
        <taxon>Tremellomycetes</taxon>
        <taxon>Tremellales</taxon>
        <taxon>Cryptococcaceae</taxon>
        <taxon>Cryptococcus</taxon>
    </lineage>
</organism>
<dbReference type="InterPro" id="IPR008972">
    <property type="entry name" value="Cupredoxin"/>
</dbReference>
<evidence type="ECO:0000256" key="2">
    <source>
        <dbReference type="ARBA" id="ARBA00022723"/>
    </source>
</evidence>
<evidence type="ECO:0000256" key="7">
    <source>
        <dbReference type="SAM" id="MobiDB-lite"/>
    </source>
</evidence>
<dbReference type="GO" id="GO:0016491">
    <property type="term" value="F:oxidoreductase activity"/>
    <property type="evidence" value="ECO:0007669"/>
    <property type="project" value="UniProtKB-KW"/>
</dbReference>
<dbReference type="PANTHER" id="PTHR11709:SF414">
    <property type="entry name" value="ADR239WP"/>
    <property type="match status" value="1"/>
</dbReference>
<evidence type="ECO:0000256" key="5">
    <source>
        <dbReference type="ARBA" id="ARBA00023157"/>
    </source>
</evidence>
<evidence type="ECO:0000256" key="6">
    <source>
        <dbReference type="ARBA" id="ARBA00023180"/>
    </source>
</evidence>
<feature type="region of interest" description="Disordered" evidence="7">
    <location>
        <begin position="33"/>
        <end position="57"/>
    </location>
</feature>
<evidence type="ECO:0000259" key="10">
    <source>
        <dbReference type="Pfam" id="PF07731"/>
    </source>
</evidence>
<feature type="compositionally biased region" description="Low complexity" evidence="7">
    <location>
        <begin position="39"/>
        <end position="57"/>
    </location>
</feature>
<feature type="domain" description="Plastocyanin-like" evidence="9">
    <location>
        <begin position="217"/>
        <end position="356"/>
    </location>
</feature>
<keyword evidence="5" id="KW-1015">Disulfide bond</keyword>
<evidence type="ECO:0000313" key="12">
    <source>
        <dbReference type="EMBL" id="ODN73016.1"/>
    </source>
</evidence>
<name>A0A1E3HB58_9TREE</name>
<dbReference type="PROSITE" id="PS00079">
    <property type="entry name" value="MULTICOPPER_OXIDASE1"/>
    <property type="match status" value="1"/>
</dbReference>
<evidence type="ECO:0000313" key="13">
    <source>
        <dbReference type="Proteomes" id="UP000094065"/>
    </source>
</evidence>
<proteinExistence type="inferred from homology"/>
<evidence type="ECO:0000256" key="8">
    <source>
        <dbReference type="SAM" id="SignalP"/>
    </source>
</evidence>
<comment type="similarity">
    <text evidence="1">Belongs to the multicopper oxidase family.</text>
</comment>
<dbReference type="Proteomes" id="UP000094065">
    <property type="component" value="Unassembled WGS sequence"/>
</dbReference>
<dbReference type="Pfam" id="PF07732">
    <property type="entry name" value="Cu-oxidase_3"/>
    <property type="match status" value="1"/>
</dbReference>
<dbReference type="Gene3D" id="2.60.40.420">
    <property type="entry name" value="Cupredoxins - blue copper proteins"/>
    <property type="match status" value="3"/>
</dbReference>
<dbReference type="PANTHER" id="PTHR11709">
    <property type="entry name" value="MULTI-COPPER OXIDASE"/>
    <property type="match status" value="1"/>
</dbReference>
<dbReference type="InterPro" id="IPR011707">
    <property type="entry name" value="Cu-oxidase-like_N"/>
</dbReference>
<keyword evidence="4" id="KW-0186">Copper</keyword>
<dbReference type="InterPro" id="IPR011706">
    <property type="entry name" value="Cu-oxidase_C"/>
</dbReference>
<evidence type="ECO:0000256" key="4">
    <source>
        <dbReference type="ARBA" id="ARBA00023008"/>
    </source>
</evidence>
<dbReference type="CDD" id="cd13857">
    <property type="entry name" value="CuRO_1_Diphenol_Ox"/>
    <property type="match status" value="1"/>
</dbReference>
<feature type="signal peptide" evidence="8">
    <location>
        <begin position="1"/>
        <end position="25"/>
    </location>
</feature>
<evidence type="ECO:0008006" key="14">
    <source>
        <dbReference type="Google" id="ProtNLM"/>
    </source>
</evidence>